<name>A0ABV5HR52_9VIBR</name>
<dbReference type="InterPro" id="IPR051018">
    <property type="entry name" value="Bacteriophage_GH24"/>
</dbReference>
<dbReference type="Gene3D" id="1.10.530.40">
    <property type="match status" value="1"/>
</dbReference>
<organism evidence="7 8">
    <name type="scientific">Vibrio olivae</name>
    <dbReference type="NCBI Taxonomy" id="1243002"/>
    <lineage>
        <taxon>Bacteria</taxon>
        <taxon>Pseudomonadati</taxon>
        <taxon>Pseudomonadota</taxon>
        <taxon>Gammaproteobacteria</taxon>
        <taxon>Vibrionales</taxon>
        <taxon>Vibrionaceae</taxon>
        <taxon>Vibrio</taxon>
    </lineage>
</organism>
<dbReference type="CDD" id="cd16900">
    <property type="entry name" value="endolysin_R21-like"/>
    <property type="match status" value="1"/>
</dbReference>
<accession>A0ABV5HR52</accession>
<evidence type="ECO:0000256" key="2">
    <source>
        <dbReference type="ARBA" id="ARBA00022529"/>
    </source>
</evidence>
<evidence type="ECO:0000256" key="4">
    <source>
        <dbReference type="ARBA" id="ARBA00022801"/>
    </source>
</evidence>
<comment type="similarity">
    <text evidence="6">Belongs to the glycosyl hydrolase 24 family.</text>
</comment>
<dbReference type="InterPro" id="IPR043688">
    <property type="entry name" value="SAR_endolysin-like"/>
</dbReference>
<evidence type="ECO:0000256" key="6">
    <source>
        <dbReference type="RuleBase" id="RU003788"/>
    </source>
</evidence>
<dbReference type="EMBL" id="JBHMEP010000006">
    <property type="protein sequence ID" value="MFB9136728.1"/>
    <property type="molecule type" value="Genomic_DNA"/>
</dbReference>
<keyword evidence="4 6" id="KW-0378">Hydrolase</keyword>
<evidence type="ECO:0000256" key="3">
    <source>
        <dbReference type="ARBA" id="ARBA00022638"/>
    </source>
</evidence>
<evidence type="ECO:0000313" key="7">
    <source>
        <dbReference type="EMBL" id="MFB9136728.1"/>
    </source>
</evidence>
<proteinExistence type="inferred from homology"/>
<dbReference type="InterPro" id="IPR023347">
    <property type="entry name" value="Lysozyme_dom_sf"/>
</dbReference>
<dbReference type="HAMAP" id="MF_04136">
    <property type="entry name" value="SAR_ENDOLYSIN"/>
    <property type="match status" value="1"/>
</dbReference>
<keyword evidence="2 6" id="KW-0929">Antimicrobial</keyword>
<dbReference type="HAMAP" id="MF_04110">
    <property type="entry name" value="ENDOLYSIN_T4"/>
    <property type="match status" value="1"/>
</dbReference>
<evidence type="ECO:0000256" key="5">
    <source>
        <dbReference type="ARBA" id="ARBA00023295"/>
    </source>
</evidence>
<dbReference type="Pfam" id="PF00959">
    <property type="entry name" value="Phage_lysozyme"/>
    <property type="match status" value="1"/>
</dbReference>
<sequence>MSISRNVSKLAASGVGALLLATAMVKPLEGIEYKPYRDVAGVLTVCYGMTGPDVIEGKTYTQSECDALLERQLKVIKAEVDPLITATITESQKAALYSFTYNVGVGAFKTSTLLRKLNQGDIISACNELKRWVYAAGKVWKGLVTRRAIEREICLAEQYQ</sequence>
<keyword evidence="8" id="KW-1185">Reference proteome</keyword>
<dbReference type="InterPro" id="IPR023346">
    <property type="entry name" value="Lysozyme-like_dom_sf"/>
</dbReference>
<dbReference type="InterPro" id="IPR002196">
    <property type="entry name" value="Glyco_hydro_24"/>
</dbReference>
<reference evidence="7 8" key="1">
    <citation type="submission" date="2024-09" db="EMBL/GenBank/DDBJ databases">
        <authorList>
            <person name="Sun Q."/>
            <person name="Mori K."/>
        </authorList>
    </citation>
    <scope>NUCLEOTIDE SEQUENCE [LARGE SCALE GENOMIC DNA]</scope>
    <source>
        <strain evidence="7 8">CECT 8064</strain>
    </source>
</reference>
<evidence type="ECO:0000313" key="8">
    <source>
        <dbReference type="Proteomes" id="UP001589645"/>
    </source>
</evidence>
<dbReference type="RefSeq" id="WP_390195128.1">
    <property type="nucleotide sequence ID" value="NZ_JBHMEP010000006.1"/>
</dbReference>
<gene>
    <name evidence="7" type="ORF">ACFFUV_17305</name>
</gene>
<dbReference type="SUPFAM" id="SSF53955">
    <property type="entry name" value="Lysozyme-like"/>
    <property type="match status" value="1"/>
</dbReference>
<dbReference type="PANTHER" id="PTHR38107:SF3">
    <property type="entry name" value="LYSOZYME RRRD-RELATED"/>
    <property type="match status" value="1"/>
</dbReference>
<dbReference type="InterPro" id="IPR034690">
    <property type="entry name" value="Endolysin_T4_type"/>
</dbReference>
<comment type="caution">
    <text evidence="7">The sequence shown here is derived from an EMBL/GenBank/DDBJ whole genome shotgun (WGS) entry which is preliminary data.</text>
</comment>
<dbReference type="PANTHER" id="PTHR38107">
    <property type="match status" value="1"/>
</dbReference>
<dbReference type="EC" id="3.2.1.17" evidence="6"/>
<keyword evidence="5 6" id="KW-0326">Glycosidase</keyword>
<evidence type="ECO:0000256" key="1">
    <source>
        <dbReference type="ARBA" id="ARBA00000632"/>
    </source>
</evidence>
<dbReference type="Proteomes" id="UP001589645">
    <property type="component" value="Unassembled WGS sequence"/>
</dbReference>
<comment type="catalytic activity">
    <reaction evidence="1 6">
        <text>Hydrolysis of (1-&gt;4)-beta-linkages between N-acetylmuramic acid and N-acetyl-D-glucosamine residues in a peptidoglycan and between N-acetyl-D-glucosamine residues in chitodextrins.</text>
        <dbReference type="EC" id="3.2.1.17"/>
    </reaction>
</comment>
<protein>
    <recommendedName>
        <fullName evidence="6">Lysozyme</fullName>
        <ecNumber evidence="6">3.2.1.17</ecNumber>
    </recommendedName>
</protein>
<keyword evidence="3 6" id="KW-0081">Bacteriolytic enzyme</keyword>